<evidence type="ECO:0000256" key="5">
    <source>
        <dbReference type="RuleBase" id="RU362057"/>
    </source>
</evidence>
<dbReference type="PANTHER" id="PTHR11926">
    <property type="entry name" value="GLUCOSYL/GLUCURONOSYL TRANSFERASES"/>
    <property type="match status" value="1"/>
</dbReference>
<comment type="similarity">
    <text evidence="1 4">Belongs to the UDP-glycosyltransferase family.</text>
</comment>
<comment type="caution">
    <text evidence="6">The sequence shown here is derived from an EMBL/GenBank/DDBJ whole genome shotgun (WGS) entry which is preliminary data.</text>
</comment>
<evidence type="ECO:0000313" key="7">
    <source>
        <dbReference type="Proteomes" id="UP000283530"/>
    </source>
</evidence>
<evidence type="ECO:0000256" key="1">
    <source>
        <dbReference type="ARBA" id="ARBA00009995"/>
    </source>
</evidence>
<evidence type="ECO:0000313" key="6">
    <source>
        <dbReference type="EMBL" id="RWR79386.1"/>
    </source>
</evidence>
<organism evidence="6 7">
    <name type="scientific">Cinnamomum micranthum f. kanehirae</name>
    <dbReference type="NCBI Taxonomy" id="337451"/>
    <lineage>
        <taxon>Eukaryota</taxon>
        <taxon>Viridiplantae</taxon>
        <taxon>Streptophyta</taxon>
        <taxon>Embryophyta</taxon>
        <taxon>Tracheophyta</taxon>
        <taxon>Spermatophyta</taxon>
        <taxon>Magnoliopsida</taxon>
        <taxon>Magnoliidae</taxon>
        <taxon>Laurales</taxon>
        <taxon>Lauraceae</taxon>
        <taxon>Cinnamomum</taxon>
    </lineage>
</organism>
<keyword evidence="3 4" id="KW-0808">Transferase</keyword>
<evidence type="ECO:0000256" key="3">
    <source>
        <dbReference type="ARBA" id="ARBA00022679"/>
    </source>
</evidence>
<dbReference type="EC" id="2.4.1.-" evidence="5"/>
<dbReference type="SUPFAM" id="SSF53756">
    <property type="entry name" value="UDP-Glycosyltransferase/glycogen phosphorylase"/>
    <property type="match status" value="1"/>
</dbReference>
<evidence type="ECO:0000256" key="2">
    <source>
        <dbReference type="ARBA" id="ARBA00022676"/>
    </source>
</evidence>
<dbReference type="EMBL" id="QPKB01000003">
    <property type="protein sequence ID" value="RWR79386.1"/>
    <property type="molecule type" value="Genomic_DNA"/>
</dbReference>
<dbReference type="FunFam" id="3.40.50.2000:FF:000078">
    <property type="entry name" value="Glycosyltransferase"/>
    <property type="match status" value="1"/>
</dbReference>
<dbReference type="InterPro" id="IPR035595">
    <property type="entry name" value="UDP_glycos_trans_CS"/>
</dbReference>
<reference evidence="6 7" key="1">
    <citation type="journal article" date="2019" name="Nat. Plants">
        <title>Stout camphor tree genome fills gaps in understanding of flowering plant genome evolution.</title>
        <authorList>
            <person name="Chaw S.M."/>
            <person name="Liu Y.C."/>
            <person name="Wu Y.W."/>
            <person name="Wang H.Y."/>
            <person name="Lin C.I."/>
            <person name="Wu C.S."/>
            <person name="Ke H.M."/>
            <person name="Chang L.Y."/>
            <person name="Hsu C.Y."/>
            <person name="Yang H.T."/>
            <person name="Sudianto E."/>
            <person name="Hsu M.H."/>
            <person name="Wu K.P."/>
            <person name="Wang L.N."/>
            <person name="Leebens-Mack J.H."/>
            <person name="Tsai I.J."/>
        </authorList>
    </citation>
    <scope>NUCLEOTIDE SEQUENCE [LARGE SCALE GENOMIC DNA]</scope>
    <source>
        <strain evidence="7">cv. Chaw 1501</strain>
        <tissue evidence="6">Young leaves</tissue>
    </source>
</reference>
<accession>A0A3S3MGE7</accession>
<dbReference type="InterPro" id="IPR002213">
    <property type="entry name" value="UDP_glucos_trans"/>
</dbReference>
<name>A0A3S3MGE7_9MAGN</name>
<dbReference type="PANTHER" id="PTHR11926:SF1494">
    <property type="entry name" value="FLAVONOL 3-O-GLUCOSYLTRANSFERASE UGT76E12-RELATED"/>
    <property type="match status" value="1"/>
</dbReference>
<protein>
    <recommendedName>
        <fullName evidence="5">Glycosyltransferase</fullName>
        <ecNumber evidence="5">2.4.1.-</ecNumber>
    </recommendedName>
</protein>
<proteinExistence type="inferred from homology"/>
<dbReference type="GO" id="GO:0080044">
    <property type="term" value="F:quercetin 7-O-glucosyltransferase activity"/>
    <property type="evidence" value="ECO:0007669"/>
    <property type="project" value="TreeGrafter"/>
</dbReference>
<dbReference type="Proteomes" id="UP000283530">
    <property type="component" value="Unassembled WGS sequence"/>
</dbReference>
<dbReference type="PROSITE" id="PS00375">
    <property type="entry name" value="UDPGT"/>
    <property type="match status" value="1"/>
</dbReference>
<gene>
    <name evidence="6" type="ORF">CKAN_00795800</name>
</gene>
<dbReference type="CDD" id="cd03784">
    <property type="entry name" value="GT1_Gtf-like"/>
    <property type="match status" value="1"/>
</dbReference>
<dbReference type="AlphaFoldDB" id="A0A3S3MGE7"/>
<keyword evidence="2 4" id="KW-0328">Glycosyltransferase</keyword>
<dbReference type="Pfam" id="PF00201">
    <property type="entry name" value="UDPGT"/>
    <property type="match status" value="1"/>
</dbReference>
<dbReference type="OrthoDB" id="5835829at2759"/>
<dbReference type="GO" id="GO:0080043">
    <property type="term" value="F:quercetin 3-O-glucosyltransferase activity"/>
    <property type="evidence" value="ECO:0007669"/>
    <property type="project" value="TreeGrafter"/>
</dbReference>
<keyword evidence="7" id="KW-1185">Reference proteome</keyword>
<dbReference type="Gene3D" id="3.40.50.2000">
    <property type="entry name" value="Glycogen Phosphorylase B"/>
    <property type="match status" value="2"/>
</dbReference>
<sequence length="478" mass="53545">MENNTQRKPHALLVSYPLQGHVIPSINLAMAIAAKGFTITYVNTQSIHHQTAKAQPGVGDDIFVGARESGFDIHYEVISDGLPVGFDRSLNHDQFMASLLHVLSAHVEELVVKMIQSDHPISCIIADTFFVWPSAIAKKYGLIYVSFWTEPALVFTVYYHLDLLRKHGHFGTYDNREDTINYIPGVPTIEPTDLPSYLQENDTSTVCHQIIFKAFGDAKGADYVLCNTVQELESETISALQVNKPFYPIGPIFSSSGFSKRIVAASLWSESNCAEWLDAKPPGSVLYVSFGSYAHVSKRDLAEIAMGVLHSEVNFIWVLRPDIVSSDEKEPLPSEFWEECEKKGKVVPWCQQNAVLSHPSVGGFLTHCGWNSIMESVWCGIPLLCFPLLTDQFTNRKLVVDDLKIGLNLIGQRRMVTREEVSIKIKDLMSGKLSDDLRKEVKQVKYACQNALNADGSSQRNLDLFINDVKNRVQSRQH</sequence>
<evidence type="ECO:0000256" key="4">
    <source>
        <dbReference type="RuleBase" id="RU003718"/>
    </source>
</evidence>